<proteinExistence type="predicted"/>
<dbReference type="KEGG" id="fln:FLA_3063"/>
<dbReference type="InterPro" id="IPR036249">
    <property type="entry name" value="Thioredoxin-like_sf"/>
</dbReference>
<dbReference type="InterPro" id="IPR039022">
    <property type="entry name" value="KaiB-like"/>
</dbReference>
<evidence type="ECO:0000259" key="1">
    <source>
        <dbReference type="SMART" id="SM01248"/>
    </source>
</evidence>
<evidence type="ECO:0000313" key="2">
    <source>
        <dbReference type="EMBL" id="SIS95818.1"/>
    </source>
</evidence>
<dbReference type="Pfam" id="PF07689">
    <property type="entry name" value="KaiB"/>
    <property type="match status" value="1"/>
</dbReference>
<dbReference type="SUPFAM" id="SSF52833">
    <property type="entry name" value="Thioredoxin-like"/>
    <property type="match status" value="1"/>
</dbReference>
<dbReference type="CDD" id="cd02978">
    <property type="entry name" value="KaiB_like"/>
    <property type="match status" value="1"/>
</dbReference>
<dbReference type="EMBL" id="FTOR01000002">
    <property type="protein sequence ID" value="SIS95818.1"/>
    <property type="molecule type" value="Genomic_DNA"/>
</dbReference>
<dbReference type="AlphaFoldDB" id="A0A173MHF4"/>
<dbReference type="SMART" id="SM01248">
    <property type="entry name" value="KaiB"/>
    <property type="match status" value="1"/>
</dbReference>
<dbReference type="Proteomes" id="UP000186917">
    <property type="component" value="Unassembled WGS sequence"/>
</dbReference>
<evidence type="ECO:0000313" key="3">
    <source>
        <dbReference type="Proteomes" id="UP000186917"/>
    </source>
</evidence>
<protein>
    <submittedName>
        <fullName evidence="2">Circadian clock protein KaiB</fullName>
    </submittedName>
</protein>
<dbReference type="PANTHER" id="PTHR41709:SF2">
    <property type="entry name" value="CIRCADIAN CLOCK PROTEIN KAIB2"/>
    <property type="match status" value="1"/>
</dbReference>
<dbReference type="STRING" id="477680.SAMN05421788_102326"/>
<gene>
    <name evidence="2" type="ORF">SAMN05421788_102326</name>
</gene>
<dbReference type="OrthoDB" id="5458519at2"/>
<dbReference type="PANTHER" id="PTHR41709">
    <property type="entry name" value="KAIB-LIKE PROTEIN 1"/>
    <property type="match status" value="1"/>
</dbReference>
<accession>A0A173MHF4</accession>
<organism evidence="2 3">
    <name type="scientific">Filimonas lacunae</name>
    <dbReference type="NCBI Taxonomy" id="477680"/>
    <lineage>
        <taxon>Bacteria</taxon>
        <taxon>Pseudomonadati</taxon>
        <taxon>Bacteroidota</taxon>
        <taxon>Chitinophagia</taxon>
        <taxon>Chitinophagales</taxon>
        <taxon>Chitinophagaceae</taxon>
        <taxon>Filimonas</taxon>
    </lineage>
</organism>
<sequence length="105" mass="11902">MQNNQHATTTNREEDSNTYVLRLFITGATPNSLRAVTNLREICEAHLPGKYTLEIVDVYQQPAVAKQEQLIALPLLIKKFPLPERRMIGDLSDRQKVLNALMLNG</sequence>
<keyword evidence="3" id="KW-1185">Reference proteome</keyword>
<dbReference type="Gene3D" id="3.40.30.10">
    <property type="entry name" value="Glutaredoxin"/>
    <property type="match status" value="1"/>
</dbReference>
<dbReference type="GO" id="GO:0048511">
    <property type="term" value="P:rhythmic process"/>
    <property type="evidence" value="ECO:0007669"/>
    <property type="project" value="InterPro"/>
</dbReference>
<name>A0A173MHF4_9BACT</name>
<dbReference type="InterPro" id="IPR011649">
    <property type="entry name" value="KaiB_domain"/>
</dbReference>
<feature type="domain" description="KaiB" evidence="1">
    <location>
        <begin position="22"/>
        <end position="103"/>
    </location>
</feature>
<reference evidence="3" key="1">
    <citation type="submission" date="2017-01" db="EMBL/GenBank/DDBJ databases">
        <authorList>
            <person name="Varghese N."/>
            <person name="Submissions S."/>
        </authorList>
    </citation>
    <scope>NUCLEOTIDE SEQUENCE [LARGE SCALE GENOMIC DNA]</scope>
    <source>
        <strain evidence="3">DSM 21054</strain>
    </source>
</reference>
<dbReference type="RefSeq" id="WP_076377992.1">
    <property type="nucleotide sequence ID" value="NZ_AP017422.1"/>
</dbReference>